<protein>
    <submittedName>
        <fullName evidence="2">Cytosolic endo-beta-N-acetylglucosaminidase 2-like</fullName>
    </submittedName>
</protein>
<dbReference type="Proteomes" id="UP000747542">
    <property type="component" value="Unassembled WGS sequence"/>
</dbReference>
<feature type="non-terminal residue" evidence="2">
    <location>
        <position position="860"/>
    </location>
</feature>
<evidence type="ECO:0000313" key="2">
    <source>
        <dbReference type="EMBL" id="KAG7173940.1"/>
    </source>
</evidence>
<evidence type="ECO:0000259" key="1">
    <source>
        <dbReference type="Pfam" id="PF03644"/>
    </source>
</evidence>
<organism evidence="2 3">
    <name type="scientific">Homarus americanus</name>
    <name type="common">American lobster</name>
    <dbReference type="NCBI Taxonomy" id="6706"/>
    <lineage>
        <taxon>Eukaryota</taxon>
        <taxon>Metazoa</taxon>
        <taxon>Ecdysozoa</taxon>
        <taxon>Arthropoda</taxon>
        <taxon>Crustacea</taxon>
        <taxon>Multicrustacea</taxon>
        <taxon>Malacostraca</taxon>
        <taxon>Eumalacostraca</taxon>
        <taxon>Eucarida</taxon>
        <taxon>Decapoda</taxon>
        <taxon>Pleocyemata</taxon>
        <taxon>Astacidea</taxon>
        <taxon>Nephropoidea</taxon>
        <taxon>Nephropidae</taxon>
        <taxon>Homarus</taxon>
    </lineage>
</organism>
<dbReference type="CDD" id="cd06547">
    <property type="entry name" value="GH85_ENGase"/>
    <property type="match status" value="1"/>
</dbReference>
<dbReference type="InterPro" id="IPR017853">
    <property type="entry name" value="GH"/>
</dbReference>
<dbReference type="InterPro" id="IPR005201">
    <property type="entry name" value="TIM_ENGase"/>
</dbReference>
<keyword evidence="3" id="KW-1185">Reference proteome</keyword>
<sequence>FTYKYSEGCEEFTTFRSLVSVGDCGEDGGREFLPTTGEYSVWSGGQHSTKATVYHVRNTTKIVLLLLLLLQQQQLQKEKKSSQLRISSKFCNFKFRRSQRDYSMSSREDCDSGELHPLKTWEELIEWKEPSVNSDEIVNVKKLCSRASHHPPTYPNTLICHDMKGGYLEDSHSLVTIPPPGWINTAHQHGVKVLGTFITEWDTGSAICKKMLASKDSVANCVSQLVKIASYHSFEGWLINIENEIDPEQIGLLKDFVQRLTLGMKEACPSAVVIWYDSVTIEGKLKWQNELNDLNRAFFDACNGIFLNYTWTDDHLKRSQEAAGERSSQVYVGLDVFGRNFYGGGKFNTFKAMEAARAHNLSAAIFAQGWTYETQDNFVEAENRLWDSLAPYLAHHGPQCLPFRTSFCQGFGEKCFLRGKIVRNDPWHNLSNQHYQPLWSQEGDAKLSLVTCDAFSGGGCLSLTTASTATVRLFVCGISWRLALLVSVCYKWQGPVVPFSLLLHLGPTTCTEDFHEKAWVTQTLFRDYILDYFSLFIKKYTRENNLSNYTSPATFKAYYTRRSMQQLVRETENQTIKQFGLENIKLAWDKVTSSNMNGVWQNLWPNCMRSFRGFTAESVLTIRNPIVELAQEVDTDNVAELLDLHTQELMDEELFLLDKQRHGEENRDPGARASPEVKELTVKTLAAIIDSARQSIELSLDNDPQLERAFDLEAKALEALHRYEVLQQEKKAKARQTTLTQFFAVNPSGQTTEPQPSTTRMILPLQCEKYSDKHMDDNAHAERCAEMESGSSKIEKNDKNDVAEPLLVVDTKENDWTVKSFIIKEVEGCELKQIDINLGGGSTLLIGELHISNQSVSTMC</sequence>
<dbReference type="GO" id="GO:0033925">
    <property type="term" value="F:mannosyl-glycoprotein endo-beta-N-acetylglucosaminidase activity"/>
    <property type="evidence" value="ECO:0007669"/>
    <property type="project" value="UniProtKB-EC"/>
</dbReference>
<evidence type="ECO:0000313" key="3">
    <source>
        <dbReference type="Proteomes" id="UP000747542"/>
    </source>
</evidence>
<comment type="caution">
    <text evidence="2">The sequence shown here is derived from an EMBL/GenBank/DDBJ whole genome shotgun (WGS) entry which is preliminary data.</text>
</comment>
<dbReference type="PANTHER" id="PTHR13246">
    <property type="entry name" value="ENDO BETA N-ACETYLGLUCOSAMINIDASE"/>
    <property type="match status" value="1"/>
</dbReference>
<name>A0A8J5TCI2_HOMAM</name>
<reference evidence="2" key="1">
    <citation type="journal article" date="2021" name="Sci. Adv.">
        <title>The American lobster genome reveals insights on longevity, neural, and immune adaptations.</title>
        <authorList>
            <person name="Polinski J.M."/>
            <person name="Zimin A.V."/>
            <person name="Clark K.F."/>
            <person name="Kohn A.B."/>
            <person name="Sadowski N."/>
            <person name="Timp W."/>
            <person name="Ptitsyn A."/>
            <person name="Khanna P."/>
            <person name="Romanova D.Y."/>
            <person name="Williams P."/>
            <person name="Greenwood S.J."/>
            <person name="Moroz L.L."/>
            <person name="Walt D.R."/>
            <person name="Bodnar A.G."/>
        </authorList>
    </citation>
    <scope>NUCLEOTIDE SEQUENCE</scope>
    <source>
        <strain evidence="2">GMGI-L3</strain>
    </source>
</reference>
<dbReference type="EMBL" id="JAHLQT010008491">
    <property type="protein sequence ID" value="KAG7173940.1"/>
    <property type="molecule type" value="Genomic_DNA"/>
</dbReference>
<dbReference type="AlphaFoldDB" id="A0A8J5TCI2"/>
<accession>A0A8J5TCI2</accession>
<dbReference type="InterPro" id="IPR032979">
    <property type="entry name" value="ENGase"/>
</dbReference>
<dbReference type="GO" id="GO:0005829">
    <property type="term" value="C:cytosol"/>
    <property type="evidence" value="ECO:0007669"/>
    <property type="project" value="UniProtKB-SubCell"/>
</dbReference>
<dbReference type="PANTHER" id="PTHR13246:SF1">
    <property type="entry name" value="CYTOSOLIC ENDO-BETA-N-ACETYLGLUCOSAMINIDASE"/>
    <property type="match status" value="1"/>
</dbReference>
<proteinExistence type="predicted"/>
<dbReference type="Gene3D" id="3.20.20.80">
    <property type="entry name" value="Glycosidases"/>
    <property type="match status" value="1"/>
</dbReference>
<gene>
    <name evidence="2" type="primary">ENGASE2-L</name>
    <name evidence="2" type="ORF">Hamer_G021388</name>
</gene>
<dbReference type="SUPFAM" id="SSF51445">
    <property type="entry name" value="(Trans)glycosidases"/>
    <property type="match status" value="1"/>
</dbReference>
<dbReference type="Gene3D" id="2.60.120.260">
    <property type="entry name" value="Galactose-binding domain-like"/>
    <property type="match status" value="1"/>
</dbReference>
<feature type="domain" description="Cytosolic endo-beta-N-acetylglucosaminidase TIM barrel" evidence="1">
    <location>
        <begin position="171"/>
        <end position="414"/>
    </location>
</feature>
<dbReference type="Pfam" id="PF03644">
    <property type="entry name" value="Glyco_hydro_85"/>
    <property type="match status" value="1"/>
</dbReference>